<dbReference type="Proteomes" id="UP000182544">
    <property type="component" value="Unassembled WGS sequence"/>
</dbReference>
<dbReference type="RefSeq" id="WP_072402420.1">
    <property type="nucleotide sequence ID" value="NZ_FPKV01000002.1"/>
</dbReference>
<dbReference type="Pfam" id="PF00534">
    <property type="entry name" value="Glycos_transf_1"/>
    <property type="match status" value="1"/>
</dbReference>
<evidence type="ECO:0000313" key="2">
    <source>
        <dbReference type="EMBL" id="SFZ92945.1"/>
    </source>
</evidence>
<keyword evidence="2" id="KW-0808">Transferase</keyword>
<feature type="domain" description="Glycosyl transferase family 1" evidence="1">
    <location>
        <begin position="198"/>
        <end position="352"/>
    </location>
</feature>
<dbReference type="SUPFAM" id="SSF53756">
    <property type="entry name" value="UDP-Glycosyltransferase/glycogen phosphorylase"/>
    <property type="match status" value="1"/>
</dbReference>
<sequence>MRILMVSMNSIHFVRWTQQLKDSGHEVFWFDILDGGRAEGLPWVYQITGWKQKFPNFKGRYFLKKRVPFLYKKLSFLFENNTEKVFEKVLHDVKPDMVHSVVMYISCVPILNVMQKHDTLTWIYSSWGSDLYYFKNIHTYKQDILRVLPRVNHLITDCKRDISIAKKLGFKGQVLGTFPGGGGFDYKETNKYIKPVSKRSTILVKGSQGRSGRAIEVIKALELIKEELKGYQIIVFGADKEVENYITRKGISTKILLKVLSRSNFLPHDAILKLMGEAMIYIGNSNSDGMPNTLLEAIAQGVFPIQSNPGGASSEVIIHGENGFLIENCNDLEEIKKLIIKAISNSELMEKAFEINQNNIKPKFERTLIKKQVLNAYSKVLKN</sequence>
<dbReference type="EMBL" id="FPKV01000002">
    <property type="protein sequence ID" value="SFZ92945.1"/>
    <property type="molecule type" value="Genomic_DNA"/>
</dbReference>
<protein>
    <submittedName>
        <fullName evidence="2">Glycosyltransferase involved in cell wall bisynthesis</fullName>
    </submittedName>
</protein>
<dbReference type="Gene3D" id="3.40.50.2000">
    <property type="entry name" value="Glycogen Phosphorylase B"/>
    <property type="match status" value="2"/>
</dbReference>
<name>A0A1K2IKI0_9FLAO</name>
<dbReference type="AlphaFoldDB" id="A0A1K2IKI0"/>
<dbReference type="InterPro" id="IPR001296">
    <property type="entry name" value="Glyco_trans_1"/>
</dbReference>
<gene>
    <name evidence="2" type="ORF">SAMN05428642_1021090</name>
</gene>
<dbReference type="OrthoDB" id="1411429at2"/>
<accession>A0A1K2IKI0</accession>
<proteinExistence type="predicted"/>
<evidence type="ECO:0000313" key="3">
    <source>
        <dbReference type="Proteomes" id="UP000182544"/>
    </source>
</evidence>
<dbReference type="PANTHER" id="PTHR12526">
    <property type="entry name" value="GLYCOSYLTRANSFERASE"/>
    <property type="match status" value="1"/>
</dbReference>
<reference evidence="2 3" key="1">
    <citation type="submission" date="2016-10" db="EMBL/GenBank/DDBJ databases">
        <authorList>
            <person name="de Groot N.N."/>
        </authorList>
    </citation>
    <scope>NUCLEOTIDE SEQUENCE [LARGE SCALE GENOMIC DNA]</scope>
    <source>
        <strain evidence="2 3">DSM 18180</strain>
    </source>
</reference>
<keyword evidence="3" id="KW-1185">Reference proteome</keyword>
<dbReference type="PANTHER" id="PTHR12526:SF630">
    <property type="entry name" value="GLYCOSYLTRANSFERASE"/>
    <property type="match status" value="1"/>
</dbReference>
<dbReference type="GO" id="GO:0016757">
    <property type="term" value="F:glycosyltransferase activity"/>
    <property type="evidence" value="ECO:0007669"/>
    <property type="project" value="InterPro"/>
</dbReference>
<dbReference type="STRING" id="369401.SAMN05428642_1021090"/>
<evidence type="ECO:0000259" key="1">
    <source>
        <dbReference type="Pfam" id="PF00534"/>
    </source>
</evidence>
<organism evidence="2 3">
    <name type="scientific">Flaviramulus basaltis</name>
    <dbReference type="NCBI Taxonomy" id="369401"/>
    <lineage>
        <taxon>Bacteria</taxon>
        <taxon>Pseudomonadati</taxon>
        <taxon>Bacteroidota</taxon>
        <taxon>Flavobacteriia</taxon>
        <taxon>Flavobacteriales</taxon>
        <taxon>Flavobacteriaceae</taxon>
        <taxon>Flaviramulus</taxon>
    </lineage>
</organism>